<dbReference type="AlphaFoldDB" id="W2RY44"/>
<dbReference type="InParanoid" id="W2RY44"/>
<dbReference type="OrthoDB" id="4159505at2759"/>
<sequence>MSASKFTEIMDPQFHCTSPNSDVRLEDILAATESHSRGRTPSETSSNASGESRQNSGERTENKTKQRLSRLLSIKK</sequence>
<feature type="region of interest" description="Disordered" evidence="1">
    <location>
        <begin position="1"/>
        <end position="76"/>
    </location>
</feature>
<evidence type="ECO:0000313" key="3">
    <source>
        <dbReference type="Proteomes" id="UP000030752"/>
    </source>
</evidence>
<feature type="compositionally biased region" description="Basic residues" evidence="1">
    <location>
        <begin position="65"/>
        <end position="76"/>
    </location>
</feature>
<dbReference type="EMBL" id="KB822720">
    <property type="protein sequence ID" value="ETN40713.1"/>
    <property type="molecule type" value="Genomic_DNA"/>
</dbReference>
<dbReference type="HOGENOM" id="CLU_2722237_0_0_1"/>
<name>W2RY44_CYPE1</name>
<evidence type="ECO:0000313" key="2">
    <source>
        <dbReference type="EMBL" id="ETN40713.1"/>
    </source>
</evidence>
<proteinExistence type="predicted"/>
<gene>
    <name evidence="2" type="ORF">HMPREF1541_04993</name>
</gene>
<keyword evidence="3" id="KW-1185">Reference proteome</keyword>
<dbReference type="GeneID" id="19972332"/>
<dbReference type="VEuPathDB" id="FungiDB:HMPREF1541_04993"/>
<accession>W2RY44</accession>
<dbReference type="eggNOG" id="ENOG502T5HX">
    <property type="taxonomic scope" value="Eukaryota"/>
</dbReference>
<dbReference type="RefSeq" id="XP_008717556.1">
    <property type="nucleotide sequence ID" value="XM_008719334.1"/>
</dbReference>
<protein>
    <submittedName>
        <fullName evidence="2">Uncharacterized protein</fullName>
    </submittedName>
</protein>
<feature type="compositionally biased region" description="Polar residues" evidence="1">
    <location>
        <begin position="39"/>
        <end position="55"/>
    </location>
</feature>
<organism evidence="2 3">
    <name type="scientific">Cyphellophora europaea (strain CBS 101466)</name>
    <name type="common">Phialophora europaea</name>
    <dbReference type="NCBI Taxonomy" id="1220924"/>
    <lineage>
        <taxon>Eukaryota</taxon>
        <taxon>Fungi</taxon>
        <taxon>Dikarya</taxon>
        <taxon>Ascomycota</taxon>
        <taxon>Pezizomycotina</taxon>
        <taxon>Eurotiomycetes</taxon>
        <taxon>Chaetothyriomycetidae</taxon>
        <taxon>Chaetothyriales</taxon>
        <taxon>Cyphellophoraceae</taxon>
        <taxon>Cyphellophora</taxon>
    </lineage>
</organism>
<evidence type="ECO:0000256" key="1">
    <source>
        <dbReference type="SAM" id="MobiDB-lite"/>
    </source>
</evidence>
<reference evidence="2 3" key="1">
    <citation type="submission" date="2013-03" db="EMBL/GenBank/DDBJ databases">
        <title>The Genome Sequence of Phialophora europaea CBS 101466.</title>
        <authorList>
            <consortium name="The Broad Institute Genomics Platform"/>
            <person name="Cuomo C."/>
            <person name="de Hoog S."/>
            <person name="Gorbushina A."/>
            <person name="Walker B."/>
            <person name="Young S.K."/>
            <person name="Zeng Q."/>
            <person name="Gargeya S."/>
            <person name="Fitzgerald M."/>
            <person name="Haas B."/>
            <person name="Abouelleil A."/>
            <person name="Allen A.W."/>
            <person name="Alvarado L."/>
            <person name="Arachchi H.M."/>
            <person name="Berlin A.M."/>
            <person name="Chapman S.B."/>
            <person name="Gainer-Dewar J."/>
            <person name="Goldberg J."/>
            <person name="Griggs A."/>
            <person name="Gujja S."/>
            <person name="Hansen M."/>
            <person name="Howarth C."/>
            <person name="Imamovic A."/>
            <person name="Ireland A."/>
            <person name="Larimer J."/>
            <person name="McCowan C."/>
            <person name="Murphy C."/>
            <person name="Pearson M."/>
            <person name="Poon T.W."/>
            <person name="Priest M."/>
            <person name="Roberts A."/>
            <person name="Saif S."/>
            <person name="Shea T."/>
            <person name="Sisk P."/>
            <person name="Sykes S."/>
            <person name="Wortman J."/>
            <person name="Nusbaum C."/>
            <person name="Birren B."/>
        </authorList>
    </citation>
    <scope>NUCLEOTIDE SEQUENCE [LARGE SCALE GENOMIC DNA]</scope>
    <source>
        <strain evidence="2 3">CBS 101466</strain>
    </source>
</reference>
<dbReference type="Proteomes" id="UP000030752">
    <property type="component" value="Unassembled WGS sequence"/>
</dbReference>